<dbReference type="Proteomes" id="UP000324091">
    <property type="component" value="Chromosome 19"/>
</dbReference>
<name>A0A5C6NRT9_9TELE</name>
<keyword evidence="3" id="KW-0677">Repeat</keyword>
<protein>
    <submittedName>
        <fullName evidence="4">NACHT, LRR and PYD domains-containing protein 12</fullName>
    </submittedName>
</protein>
<feature type="non-terminal residue" evidence="4">
    <location>
        <position position="1"/>
    </location>
</feature>
<keyword evidence="5" id="KW-1185">Reference proteome</keyword>
<sequence length="585" mass="64934">SHQQFIPCHLRQLDMSERNNQDSGVKVLWDFLKDPLCKLENISLNRCCLSKVSCDSLDSVLSSNPYHLRFLDLSENILQDSGVKQLSHFLQNPLCKLETLSLRHCRLSKLSCGSLAKALNSNPSNLRVLDLGQNFLQNSGVKRLRSFLLNPLCKLETLSLSRCRISVNSCDFLASALKSNPSYLKVLDLSQNLLQDSGVRLLSDFLLNPLCKLETLRLNDCRLSELSCRSLALVLKSNTSQLRVLDLSWNELMNRGVKLLCSGLESPNCKLETLRLKNCYISKISCGSLAPTLKSSRSLLRELDLSGNSLMDSGVKLLCSALESPNCNLESLSLRYCRLTSVSCESLASVLKSNTSLLRELNLSENSLHDSGVKLLCSGLESPNCHLEILGLNECFLSNVSCDSLVEALKCNIQRRWMVKTILGGQRHIAHYSSAASAFPSHLRELDLSLNILQDLGVKVLCDFLQNPLCKLETLGLVDCRLSEFSCDWLASVLKSNPSSLRELDLSWNELRDSGVKLLSSGLASPNCKLETLSLTDCSLSQSSCDALASALKSNPYHLRELDLMWNNLHESGANLSHLLQRESI</sequence>
<dbReference type="SMART" id="SM00368">
    <property type="entry name" value="LRR_RI"/>
    <property type="match status" value="18"/>
</dbReference>
<reference evidence="4 5" key="1">
    <citation type="submission" date="2019-04" db="EMBL/GenBank/DDBJ databases">
        <title>Chromosome genome assembly for Takifugu flavidus.</title>
        <authorList>
            <person name="Xiao S."/>
        </authorList>
    </citation>
    <scope>NUCLEOTIDE SEQUENCE [LARGE SCALE GENOMIC DNA]</scope>
    <source>
        <strain evidence="4">HTHZ2018</strain>
        <tissue evidence="4">Muscle</tissue>
    </source>
</reference>
<evidence type="ECO:0000313" key="4">
    <source>
        <dbReference type="EMBL" id="TWW68327.1"/>
    </source>
</evidence>
<dbReference type="InterPro" id="IPR001611">
    <property type="entry name" value="Leu-rich_rpt"/>
</dbReference>
<proteinExistence type="predicted"/>
<dbReference type="InterPro" id="IPR032675">
    <property type="entry name" value="LRR_dom_sf"/>
</dbReference>
<accession>A0A5C6NRT9</accession>
<evidence type="ECO:0000313" key="5">
    <source>
        <dbReference type="Proteomes" id="UP000324091"/>
    </source>
</evidence>
<dbReference type="AlphaFoldDB" id="A0A5C6NRT9"/>
<comment type="caution">
    <text evidence="4">The sequence shown here is derived from an EMBL/GenBank/DDBJ whole genome shotgun (WGS) entry which is preliminary data.</text>
</comment>
<dbReference type="Gene3D" id="3.80.10.10">
    <property type="entry name" value="Ribonuclease Inhibitor"/>
    <property type="match status" value="4"/>
</dbReference>
<dbReference type="SUPFAM" id="SSF52047">
    <property type="entry name" value="RNI-like"/>
    <property type="match status" value="3"/>
</dbReference>
<dbReference type="InterPro" id="IPR050637">
    <property type="entry name" value="NLRP_innate_immun_reg"/>
</dbReference>
<organism evidence="4 5">
    <name type="scientific">Takifugu flavidus</name>
    <name type="common">sansaifugu</name>
    <dbReference type="NCBI Taxonomy" id="433684"/>
    <lineage>
        <taxon>Eukaryota</taxon>
        <taxon>Metazoa</taxon>
        <taxon>Chordata</taxon>
        <taxon>Craniata</taxon>
        <taxon>Vertebrata</taxon>
        <taxon>Euteleostomi</taxon>
        <taxon>Actinopterygii</taxon>
        <taxon>Neopterygii</taxon>
        <taxon>Teleostei</taxon>
        <taxon>Neoteleostei</taxon>
        <taxon>Acanthomorphata</taxon>
        <taxon>Eupercaria</taxon>
        <taxon>Tetraodontiformes</taxon>
        <taxon>Tetradontoidea</taxon>
        <taxon>Tetraodontidae</taxon>
        <taxon>Takifugu</taxon>
    </lineage>
</organism>
<comment type="subcellular location">
    <subcellularLocation>
        <location evidence="1">Cytoplasm</location>
    </subcellularLocation>
</comment>
<dbReference type="EMBL" id="RHFK02000011">
    <property type="protein sequence ID" value="TWW68327.1"/>
    <property type="molecule type" value="Genomic_DNA"/>
</dbReference>
<dbReference type="Pfam" id="PF13516">
    <property type="entry name" value="LRR_6"/>
    <property type="match status" value="9"/>
</dbReference>
<dbReference type="PANTHER" id="PTHR45690:SF19">
    <property type="entry name" value="NACHT, LRR AND PYD DOMAINS-CONTAINING PROTEIN 3"/>
    <property type="match status" value="1"/>
</dbReference>
<dbReference type="GO" id="GO:0005737">
    <property type="term" value="C:cytoplasm"/>
    <property type="evidence" value="ECO:0007669"/>
    <property type="project" value="UniProtKB-SubCell"/>
</dbReference>
<evidence type="ECO:0000256" key="3">
    <source>
        <dbReference type="ARBA" id="ARBA00022737"/>
    </source>
</evidence>
<keyword evidence="2" id="KW-0963">Cytoplasm</keyword>
<evidence type="ECO:0000256" key="2">
    <source>
        <dbReference type="ARBA" id="ARBA00022490"/>
    </source>
</evidence>
<dbReference type="PANTHER" id="PTHR45690">
    <property type="entry name" value="NACHT, LRR AND PYD DOMAINS-CONTAINING PROTEIN 12"/>
    <property type="match status" value="1"/>
</dbReference>
<evidence type="ECO:0000256" key="1">
    <source>
        <dbReference type="ARBA" id="ARBA00004496"/>
    </source>
</evidence>
<gene>
    <name evidence="4" type="ORF">D4764_19G0001250</name>
</gene>